<sequence>MSAPAEQFSLGPEHPTRSPSHPFLFSPGVSPAKTHPSYPKFHINPVWLCSWPFRRLRHVGFAGGRKYEVVVGADVKRPVHCCPSFDSGYPNRNLVDLNSQQKVDFKTEECPALTNPWLPCTAPNSTVLPCTPHKLLVGLFEGVTRPEVGGIGALGFSLAKETLPKNEISNVALRLVASVPSVIPVGWLVGMTRPEFRGIGTPGFRFVKNPNSDDNVSDAVHEWAAPNPNIISAYTIKNHAGSVSRGDDGNSSGGSEVEFLPCSTFTTSTEVRRGRRGRVCAMGGRPGQWCEGPGRGVAKGEDVDGEFGGEESDMAKSRAEG</sequence>
<feature type="compositionally biased region" description="Acidic residues" evidence="1">
    <location>
        <begin position="303"/>
        <end position="312"/>
    </location>
</feature>
<organism evidence="2 3">
    <name type="scientific">Gonapodya prolifera (strain JEL478)</name>
    <name type="common">Monoblepharis prolifera</name>
    <dbReference type="NCBI Taxonomy" id="1344416"/>
    <lineage>
        <taxon>Eukaryota</taxon>
        <taxon>Fungi</taxon>
        <taxon>Fungi incertae sedis</taxon>
        <taxon>Chytridiomycota</taxon>
        <taxon>Chytridiomycota incertae sedis</taxon>
        <taxon>Monoblepharidomycetes</taxon>
        <taxon>Monoblepharidales</taxon>
        <taxon>Gonapodyaceae</taxon>
        <taxon>Gonapodya</taxon>
    </lineage>
</organism>
<feature type="region of interest" description="Disordered" evidence="1">
    <location>
        <begin position="1"/>
        <end position="26"/>
    </location>
</feature>
<reference evidence="2 3" key="1">
    <citation type="journal article" date="2015" name="Genome Biol. Evol.">
        <title>Phylogenomic analyses indicate that early fungi evolved digesting cell walls of algal ancestors of land plants.</title>
        <authorList>
            <person name="Chang Y."/>
            <person name="Wang S."/>
            <person name="Sekimoto S."/>
            <person name="Aerts A.L."/>
            <person name="Choi C."/>
            <person name="Clum A."/>
            <person name="LaButti K.M."/>
            <person name="Lindquist E.A."/>
            <person name="Yee Ngan C."/>
            <person name="Ohm R.A."/>
            <person name="Salamov A.A."/>
            <person name="Grigoriev I.V."/>
            <person name="Spatafora J.W."/>
            <person name="Berbee M.L."/>
        </authorList>
    </citation>
    <scope>NUCLEOTIDE SEQUENCE [LARGE SCALE GENOMIC DNA]</scope>
    <source>
        <strain evidence="2 3">JEL478</strain>
    </source>
</reference>
<dbReference type="EMBL" id="KQ965799">
    <property type="protein sequence ID" value="KXS11618.1"/>
    <property type="molecule type" value="Genomic_DNA"/>
</dbReference>
<accession>A0A139A4S5</accession>
<dbReference type="AlphaFoldDB" id="A0A139A4S5"/>
<evidence type="ECO:0000313" key="3">
    <source>
        <dbReference type="Proteomes" id="UP000070544"/>
    </source>
</evidence>
<protein>
    <submittedName>
        <fullName evidence="2">Uncharacterized protein</fullName>
    </submittedName>
</protein>
<name>A0A139A4S5_GONPJ</name>
<gene>
    <name evidence="2" type="ORF">M427DRAFT_46995</name>
</gene>
<evidence type="ECO:0000256" key="1">
    <source>
        <dbReference type="SAM" id="MobiDB-lite"/>
    </source>
</evidence>
<proteinExistence type="predicted"/>
<evidence type="ECO:0000313" key="2">
    <source>
        <dbReference type="EMBL" id="KXS11618.1"/>
    </source>
</evidence>
<keyword evidence="3" id="KW-1185">Reference proteome</keyword>
<feature type="region of interest" description="Disordered" evidence="1">
    <location>
        <begin position="291"/>
        <end position="321"/>
    </location>
</feature>
<dbReference type="Proteomes" id="UP000070544">
    <property type="component" value="Unassembled WGS sequence"/>
</dbReference>